<dbReference type="WBParaSite" id="MCU_003283-RA">
    <property type="protein sequence ID" value="MCU_003283-RA"/>
    <property type="gene ID" value="MCU_003283"/>
</dbReference>
<feature type="transmembrane region" description="Helical" evidence="2">
    <location>
        <begin position="366"/>
        <end position="391"/>
    </location>
</feature>
<evidence type="ECO:0000256" key="1">
    <source>
        <dbReference type="SAM" id="MobiDB-lite"/>
    </source>
</evidence>
<feature type="transmembrane region" description="Helical" evidence="2">
    <location>
        <begin position="536"/>
        <end position="557"/>
    </location>
</feature>
<proteinExistence type="predicted"/>
<protein>
    <submittedName>
        <fullName evidence="3">Lipase maturation factor</fullName>
    </submittedName>
</protein>
<feature type="transmembrane region" description="Helical" evidence="2">
    <location>
        <begin position="31"/>
        <end position="52"/>
    </location>
</feature>
<sequence>MFTAEQAFDRLSDIDQLAVRACKPRDCASPLMLAALGIAAAPIIVIVCYFHIRSLVGCLFVKNKWANVSPETLAAQFLEGAGAVWNHPFFLGLASAKLFTPCLFAEYLYNGALLSWCLFAARLGGLVICAIFWNWLYSLGFSSVGQYIESRYKSQWLLGLYNLNTFLGLIYIYKNELPPLTFILIEFLKTGRIQSLAFFFFLMATSLGGFNLTMFSLTLLWFLDLIGQVVTLSTTSAITSFGDEWIDTQISPCFSNLGVTAFLPVLSQLLTILPLYRYYRSAKTSGKANISVIICVAVLTYDQLWSMLLATKVKHMGQSKAPQRPAQWLRSFLGEVHWPGDDEADQPVTTWNPHKILNTSAYGDDFWNISSSAMMILSWSILGQLWMFSVIHLHSLTVQTMEECTPSWLREAMITSLPELKVFYICLRVLFSVAVFVFVEEGIYSFVRADYRGIVFYAPTVESELATVVCSFTMIGPMLRAPGSETMASAAIIQIIGTHFFLQMLSRDAEEVDFVIAEEIWRNPREPQMGQLCGTAWLPSLVAVAFLIVMGLLISCFRFNRMPSGIDDSETGKETTTSQSERMDDWET</sequence>
<feature type="transmembrane region" description="Helical" evidence="2">
    <location>
        <begin position="156"/>
        <end position="173"/>
    </location>
</feature>
<dbReference type="AlphaFoldDB" id="A0A5K3EUW6"/>
<keyword evidence="2" id="KW-0472">Membrane</keyword>
<feature type="transmembrane region" description="Helical" evidence="2">
    <location>
        <begin position="454"/>
        <end position="475"/>
    </location>
</feature>
<organism evidence="3">
    <name type="scientific">Mesocestoides corti</name>
    <name type="common">Flatworm</name>
    <dbReference type="NCBI Taxonomy" id="53468"/>
    <lineage>
        <taxon>Eukaryota</taxon>
        <taxon>Metazoa</taxon>
        <taxon>Spiralia</taxon>
        <taxon>Lophotrochozoa</taxon>
        <taxon>Platyhelminthes</taxon>
        <taxon>Cestoda</taxon>
        <taxon>Eucestoda</taxon>
        <taxon>Cyclophyllidea</taxon>
        <taxon>Mesocestoididae</taxon>
        <taxon>Mesocestoides</taxon>
    </lineage>
</organism>
<keyword evidence="2" id="KW-1133">Transmembrane helix</keyword>
<reference evidence="3" key="1">
    <citation type="submission" date="2019-11" db="UniProtKB">
        <authorList>
            <consortium name="WormBaseParasite"/>
        </authorList>
    </citation>
    <scope>IDENTIFICATION</scope>
</reference>
<keyword evidence="2" id="KW-0812">Transmembrane</keyword>
<feature type="transmembrane region" description="Helical" evidence="2">
    <location>
        <begin position="219"/>
        <end position="242"/>
    </location>
</feature>
<feature type="transmembrane region" description="Helical" evidence="2">
    <location>
        <begin position="254"/>
        <end position="276"/>
    </location>
</feature>
<evidence type="ECO:0000256" key="2">
    <source>
        <dbReference type="SAM" id="Phobius"/>
    </source>
</evidence>
<feature type="transmembrane region" description="Helical" evidence="2">
    <location>
        <begin position="113"/>
        <end position="136"/>
    </location>
</feature>
<feature type="transmembrane region" description="Helical" evidence="2">
    <location>
        <begin position="422"/>
        <end position="439"/>
    </location>
</feature>
<feature type="region of interest" description="Disordered" evidence="1">
    <location>
        <begin position="567"/>
        <end position="588"/>
    </location>
</feature>
<feature type="transmembrane region" description="Helical" evidence="2">
    <location>
        <begin position="193"/>
        <end position="212"/>
    </location>
</feature>
<evidence type="ECO:0000313" key="3">
    <source>
        <dbReference type="WBParaSite" id="MCU_003283-RA"/>
    </source>
</evidence>
<name>A0A5K3EUW6_MESCO</name>
<accession>A0A5K3EUW6</accession>